<accession>A0A166PPI7</accession>
<dbReference type="PANTHER" id="PTHR40465:SF1">
    <property type="entry name" value="DUF6534 DOMAIN-CONTAINING PROTEIN"/>
    <property type="match status" value="1"/>
</dbReference>
<evidence type="ECO:0000256" key="1">
    <source>
        <dbReference type="SAM" id="Phobius"/>
    </source>
</evidence>
<organism evidence="3 4">
    <name type="scientific">Athelia psychrophila</name>
    <dbReference type="NCBI Taxonomy" id="1759441"/>
    <lineage>
        <taxon>Eukaryota</taxon>
        <taxon>Fungi</taxon>
        <taxon>Dikarya</taxon>
        <taxon>Basidiomycota</taxon>
        <taxon>Agaricomycotina</taxon>
        <taxon>Agaricomycetes</taxon>
        <taxon>Agaricomycetidae</taxon>
        <taxon>Atheliales</taxon>
        <taxon>Atheliaceae</taxon>
        <taxon>Athelia</taxon>
    </lineage>
</organism>
<keyword evidence="1" id="KW-0812">Transmembrane</keyword>
<dbReference type="PANTHER" id="PTHR40465">
    <property type="entry name" value="CHROMOSOME 1, WHOLE GENOME SHOTGUN SEQUENCE"/>
    <property type="match status" value="1"/>
</dbReference>
<feature type="domain" description="DUF6534" evidence="2">
    <location>
        <begin position="162"/>
        <end position="249"/>
    </location>
</feature>
<feature type="transmembrane region" description="Helical" evidence="1">
    <location>
        <begin position="198"/>
        <end position="218"/>
    </location>
</feature>
<feature type="transmembrane region" description="Helical" evidence="1">
    <location>
        <begin position="86"/>
        <end position="104"/>
    </location>
</feature>
<reference evidence="3 4" key="1">
    <citation type="journal article" date="2016" name="Mol. Biol. Evol.">
        <title>Comparative Genomics of Early-Diverging Mushroom-Forming Fungi Provides Insights into the Origins of Lignocellulose Decay Capabilities.</title>
        <authorList>
            <person name="Nagy L.G."/>
            <person name="Riley R."/>
            <person name="Tritt A."/>
            <person name="Adam C."/>
            <person name="Daum C."/>
            <person name="Floudas D."/>
            <person name="Sun H."/>
            <person name="Yadav J.S."/>
            <person name="Pangilinan J."/>
            <person name="Larsson K.H."/>
            <person name="Matsuura K."/>
            <person name="Barry K."/>
            <person name="Labutti K."/>
            <person name="Kuo R."/>
            <person name="Ohm R.A."/>
            <person name="Bhattacharya S.S."/>
            <person name="Shirouzu T."/>
            <person name="Yoshinaga Y."/>
            <person name="Martin F.M."/>
            <person name="Grigoriev I.V."/>
            <person name="Hibbett D.S."/>
        </authorList>
    </citation>
    <scope>NUCLEOTIDE SEQUENCE [LARGE SCALE GENOMIC DNA]</scope>
    <source>
        <strain evidence="3 4">CBS 109695</strain>
    </source>
</reference>
<keyword evidence="1" id="KW-1133">Transmembrane helix</keyword>
<dbReference type="AlphaFoldDB" id="A0A166PPI7"/>
<keyword evidence="1" id="KW-0472">Membrane</keyword>
<feature type="transmembrane region" description="Helical" evidence="1">
    <location>
        <begin position="116"/>
        <end position="137"/>
    </location>
</feature>
<name>A0A166PPI7_9AGAM</name>
<dbReference type="Pfam" id="PF20152">
    <property type="entry name" value="DUF6534"/>
    <property type="match status" value="1"/>
</dbReference>
<feature type="transmembrane region" description="Helical" evidence="1">
    <location>
        <begin position="45"/>
        <end position="66"/>
    </location>
</feature>
<keyword evidence="4" id="KW-1185">Reference proteome</keyword>
<dbReference type="EMBL" id="KV417515">
    <property type="protein sequence ID" value="KZP26306.1"/>
    <property type="molecule type" value="Genomic_DNA"/>
</dbReference>
<dbReference type="Proteomes" id="UP000076532">
    <property type="component" value="Unassembled WGS sequence"/>
</dbReference>
<feature type="transmembrane region" description="Helical" evidence="1">
    <location>
        <begin position="157"/>
        <end position="177"/>
    </location>
</feature>
<dbReference type="STRING" id="436010.A0A166PPI7"/>
<gene>
    <name evidence="3" type="ORF">FIBSPDRAFT_1040854</name>
</gene>
<evidence type="ECO:0000313" key="3">
    <source>
        <dbReference type="EMBL" id="KZP26306.1"/>
    </source>
</evidence>
<evidence type="ECO:0000313" key="4">
    <source>
        <dbReference type="Proteomes" id="UP000076532"/>
    </source>
</evidence>
<dbReference type="InterPro" id="IPR045339">
    <property type="entry name" value="DUF6534"/>
</dbReference>
<protein>
    <recommendedName>
        <fullName evidence="2">DUF6534 domain-containing protein</fullName>
    </recommendedName>
</protein>
<evidence type="ECO:0000259" key="2">
    <source>
        <dbReference type="Pfam" id="PF20152"/>
    </source>
</evidence>
<sequence>MTSPISNWGAILIGCFIGLILFGVIAAQAFSYCQDCENDPLWQKLFIAGLMILGTISTVFSMIWTYQLFIDGWGDPAAYVTAGWPLVAQPMLEGAIAAMVQLFFAWRLHIIAKRPWLTAAIVSGAFLTFCGGVGTSAATGWLKHYALLKKNKAIACIWDFSAMITDITITVALTVHLRRHRGEYEVTNLMINRIIQLTLQNGLLTAVVTFVANVLYLSTPSKPYYTAGGLILPKLYINSALSTLVARKRLRTPVNTTLDAVSGSRSLVESKIVGSTSRFSHTAPRRPEVFIEIHEMVDTDGAIADKKQSHC</sequence>
<dbReference type="OrthoDB" id="3270417at2759"/>
<feature type="transmembrane region" description="Helical" evidence="1">
    <location>
        <begin position="6"/>
        <end position="33"/>
    </location>
</feature>
<proteinExistence type="predicted"/>
<feature type="transmembrane region" description="Helical" evidence="1">
    <location>
        <begin position="224"/>
        <end position="246"/>
    </location>
</feature>